<protein>
    <submittedName>
        <fullName evidence="2">YggT family protein</fullName>
    </submittedName>
</protein>
<evidence type="ECO:0000313" key="2">
    <source>
        <dbReference type="EMBL" id="QBP18996.1"/>
    </source>
</evidence>
<keyword evidence="1" id="KW-0472">Membrane</keyword>
<dbReference type="AlphaFoldDB" id="A0A4P6ZMB1"/>
<keyword evidence="3" id="KW-1185">Reference proteome</keyword>
<evidence type="ECO:0000256" key="1">
    <source>
        <dbReference type="SAM" id="Phobius"/>
    </source>
</evidence>
<keyword evidence="1" id="KW-1133">Transmembrane helix</keyword>
<dbReference type="OrthoDB" id="47652at2"/>
<dbReference type="InterPro" id="IPR003425">
    <property type="entry name" value="CCB3/YggT"/>
</dbReference>
<feature type="transmembrane region" description="Helical" evidence="1">
    <location>
        <begin position="38"/>
        <end position="58"/>
    </location>
</feature>
<dbReference type="EMBL" id="CP034726">
    <property type="protein sequence ID" value="QBP18996.1"/>
    <property type="molecule type" value="Genomic_DNA"/>
</dbReference>
<organism evidence="2 3">
    <name type="scientific">Acetilactobacillus jinshanensis</name>
    <dbReference type="NCBI Taxonomy" id="1720083"/>
    <lineage>
        <taxon>Bacteria</taxon>
        <taxon>Bacillati</taxon>
        <taxon>Bacillota</taxon>
        <taxon>Bacilli</taxon>
        <taxon>Lactobacillales</taxon>
        <taxon>Lactobacillaceae</taxon>
        <taxon>Acetilactobacillus</taxon>
    </lineage>
</organism>
<sequence>MMIIVVFALMSWLPGAYDSKLGRFLGKLVIPFQRCFDFASIGMISFAPVLALAVLYILQRALVSWIPTILVRILS</sequence>
<dbReference type="Pfam" id="PF02325">
    <property type="entry name" value="CCB3_YggT"/>
    <property type="match status" value="1"/>
</dbReference>
<reference evidence="3" key="1">
    <citation type="submission" date="2018-12" db="EMBL/GenBank/DDBJ databases">
        <title>A new species of lactobacillus.</title>
        <authorList>
            <person name="Jian Y."/>
            <person name="Xin L."/>
            <person name="Hong Z.J."/>
            <person name="Ming L.Z."/>
            <person name="Hong X.Z."/>
        </authorList>
    </citation>
    <scope>NUCLEOTIDE SEQUENCE [LARGE SCALE GENOMIC DNA]</scope>
    <source>
        <strain evidence="3">HSLZ-75</strain>
    </source>
</reference>
<gene>
    <name evidence="2" type="ORF">ELX58_01775</name>
</gene>
<dbReference type="KEGG" id="lji:ELX58_01775"/>
<keyword evidence="1" id="KW-0812">Transmembrane</keyword>
<dbReference type="Proteomes" id="UP000294321">
    <property type="component" value="Chromosome"/>
</dbReference>
<accession>A0A4P6ZMB1</accession>
<proteinExistence type="predicted"/>
<evidence type="ECO:0000313" key="3">
    <source>
        <dbReference type="Proteomes" id="UP000294321"/>
    </source>
</evidence>
<name>A0A4P6ZMB1_9LACO</name>
<dbReference type="GO" id="GO:0016020">
    <property type="term" value="C:membrane"/>
    <property type="evidence" value="ECO:0007669"/>
    <property type="project" value="InterPro"/>
</dbReference>